<dbReference type="EC" id="6.3.5.7" evidence="8"/>
<protein>
    <recommendedName>
        <fullName evidence="8">Glutamyl-tRNA(Gln) amidotransferase subunit A</fullName>
        <shortName evidence="8">Glu-ADT subunit A</shortName>
        <ecNumber evidence="8">6.3.5.7</ecNumber>
    </recommendedName>
</protein>
<evidence type="ECO:0000256" key="6">
    <source>
        <dbReference type="ARBA" id="ARBA00025295"/>
    </source>
</evidence>
<keyword evidence="2 8" id="KW-0436">Ligase</keyword>
<dbReference type="NCBIfam" id="TIGR00132">
    <property type="entry name" value="gatA"/>
    <property type="match status" value="1"/>
</dbReference>
<dbReference type="InterPro" id="IPR000120">
    <property type="entry name" value="Amidase"/>
</dbReference>
<evidence type="ECO:0000259" key="9">
    <source>
        <dbReference type="Pfam" id="PF01425"/>
    </source>
</evidence>
<dbReference type="RefSeq" id="WP_066787773.1">
    <property type="nucleotide sequence ID" value="NZ_LWQS01000056.1"/>
</dbReference>
<organism evidence="10 11">
    <name type="scientific">Chloroflexus islandicus</name>
    <dbReference type="NCBI Taxonomy" id="1707952"/>
    <lineage>
        <taxon>Bacteria</taxon>
        <taxon>Bacillati</taxon>
        <taxon>Chloroflexota</taxon>
        <taxon>Chloroflexia</taxon>
        <taxon>Chloroflexales</taxon>
        <taxon>Chloroflexineae</taxon>
        <taxon>Chloroflexaceae</taxon>
        <taxon>Chloroflexus</taxon>
    </lineage>
</organism>
<dbReference type="GO" id="GO:0050567">
    <property type="term" value="F:glutaminyl-tRNA synthase (glutamine-hydrolyzing) activity"/>
    <property type="evidence" value="ECO:0007669"/>
    <property type="project" value="UniProtKB-UniRule"/>
</dbReference>
<evidence type="ECO:0000313" key="11">
    <source>
        <dbReference type="Proteomes" id="UP000078287"/>
    </source>
</evidence>
<dbReference type="InterPro" id="IPR020556">
    <property type="entry name" value="Amidase_CS"/>
</dbReference>
<dbReference type="PANTHER" id="PTHR11895">
    <property type="entry name" value="TRANSAMIDASE"/>
    <property type="match status" value="1"/>
</dbReference>
<dbReference type="InterPro" id="IPR036928">
    <property type="entry name" value="AS_sf"/>
</dbReference>
<dbReference type="InterPro" id="IPR004412">
    <property type="entry name" value="GatA"/>
</dbReference>
<name>A0A178M972_9CHLR</name>
<dbReference type="AlphaFoldDB" id="A0A178M972"/>
<comment type="function">
    <text evidence="6 8">Allows the formation of correctly charged Gln-tRNA(Gln) through the transamidation of misacylated Glu-tRNA(Gln) in organisms which lack glutaminyl-tRNA synthetase. The reaction takes place in the presence of glutamine and ATP through an activated gamma-phospho-Glu-tRNA(Gln).</text>
</comment>
<evidence type="ECO:0000256" key="5">
    <source>
        <dbReference type="ARBA" id="ARBA00022917"/>
    </source>
</evidence>
<evidence type="ECO:0000256" key="4">
    <source>
        <dbReference type="ARBA" id="ARBA00022840"/>
    </source>
</evidence>
<dbReference type="SUPFAM" id="SSF75304">
    <property type="entry name" value="Amidase signature (AS) enzymes"/>
    <property type="match status" value="1"/>
</dbReference>
<dbReference type="Pfam" id="PF01425">
    <property type="entry name" value="Amidase"/>
    <property type="match status" value="1"/>
</dbReference>
<accession>A0A178M972</accession>
<keyword evidence="4 8" id="KW-0067">ATP-binding</keyword>
<dbReference type="PANTHER" id="PTHR11895:SF151">
    <property type="entry name" value="GLUTAMYL-TRNA(GLN) AMIDOTRANSFERASE SUBUNIT A"/>
    <property type="match status" value="1"/>
</dbReference>
<dbReference type="GO" id="GO:0005524">
    <property type="term" value="F:ATP binding"/>
    <property type="evidence" value="ECO:0007669"/>
    <property type="project" value="UniProtKB-KW"/>
</dbReference>
<dbReference type="HAMAP" id="MF_00120">
    <property type="entry name" value="GatA"/>
    <property type="match status" value="1"/>
</dbReference>
<evidence type="ECO:0000256" key="1">
    <source>
        <dbReference type="ARBA" id="ARBA00008069"/>
    </source>
</evidence>
<proteinExistence type="inferred from homology"/>
<comment type="subunit">
    <text evidence="8">Heterotrimer of A, B and C subunits.</text>
</comment>
<feature type="active site" description="Charge relay system" evidence="8">
    <location>
        <position position="80"/>
    </location>
</feature>
<dbReference type="Proteomes" id="UP000078287">
    <property type="component" value="Unassembled WGS sequence"/>
</dbReference>
<reference evidence="10 11" key="1">
    <citation type="submission" date="2016-04" db="EMBL/GenBank/DDBJ databases">
        <title>Chloroflexus islandicus sp. nov., a thermophilic filamentous anoxygenic phototrophic bacterium from geyser Strokkur (Iceland).</title>
        <authorList>
            <person name="Gaisin V.A."/>
            <person name="Kalashnikov A.M."/>
            <person name="Sukhacheva M.V."/>
            <person name="Grouzdev D.S."/>
            <person name="Ivanov T.M."/>
            <person name="Kuznetsov B."/>
            <person name="Gorlenko V.M."/>
        </authorList>
    </citation>
    <scope>NUCLEOTIDE SEQUENCE [LARGE SCALE GENOMIC DNA]</scope>
    <source>
        <strain evidence="11">isl-2</strain>
    </source>
</reference>
<feature type="domain" description="Amidase" evidence="9">
    <location>
        <begin position="26"/>
        <end position="466"/>
    </location>
</feature>
<dbReference type="Gene3D" id="3.90.1300.10">
    <property type="entry name" value="Amidase signature (AS) domain"/>
    <property type="match status" value="1"/>
</dbReference>
<gene>
    <name evidence="8 10" type="primary">gatA</name>
    <name evidence="10" type="ORF">A6A03_14980</name>
</gene>
<evidence type="ECO:0000256" key="8">
    <source>
        <dbReference type="HAMAP-Rule" id="MF_00120"/>
    </source>
</evidence>
<keyword evidence="10" id="KW-0808">Transferase</keyword>
<evidence type="ECO:0000256" key="3">
    <source>
        <dbReference type="ARBA" id="ARBA00022741"/>
    </source>
</evidence>
<keyword evidence="5 8" id="KW-0648">Protein biosynthesis</keyword>
<dbReference type="GO" id="GO:0030956">
    <property type="term" value="C:glutamyl-tRNA(Gln) amidotransferase complex"/>
    <property type="evidence" value="ECO:0007669"/>
    <property type="project" value="InterPro"/>
</dbReference>
<dbReference type="InterPro" id="IPR023631">
    <property type="entry name" value="Amidase_dom"/>
</dbReference>
<comment type="catalytic activity">
    <reaction evidence="7 8">
        <text>L-glutamyl-tRNA(Gln) + L-glutamine + ATP + H2O = L-glutaminyl-tRNA(Gln) + L-glutamate + ADP + phosphate + H(+)</text>
        <dbReference type="Rhea" id="RHEA:17521"/>
        <dbReference type="Rhea" id="RHEA-COMP:9681"/>
        <dbReference type="Rhea" id="RHEA-COMP:9684"/>
        <dbReference type="ChEBI" id="CHEBI:15377"/>
        <dbReference type="ChEBI" id="CHEBI:15378"/>
        <dbReference type="ChEBI" id="CHEBI:29985"/>
        <dbReference type="ChEBI" id="CHEBI:30616"/>
        <dbReference type="ChEBI" id="CHEBI:43474"/>
        <dbReference type="ChEBI" id="CHEBI:58359"/>
        <dbReference type="ChEBI" id="CHEBI:78520"/>
        <dbReference type="ChEBI" id="CHEBI:78521"/>
        <dbReference type="ChEBI" id="CHEBI:456216"/>
        <dbReference type="EC" id="6.3.5.7"/>
    </reaction>
</comment>
<comment type="similarity">
    <text evidence="1 8">Belongs to the amidase family. GatA subfamily.</text>
</comment>
<dbReference type="EMBL" id="LWQS01000056">
    <property type="protein sequence ID" value="OAN45310.1"/>
    <property type="molecule type" value="Genomic_DNA"/>
</dbReference>
<dbReference type="STRING" id="1707952.A6A03_14980"/>
<dbReference type="PROSITE" id="PS00571">
    <property type="entry name" value="AMIDASES"/>
    <property type="match status" value="1"/>
</dbReference>
<keyword evidence="3 8" id="KW-0547">Nucleotide-binding</keyword>
<evidence type="ECO:0000256" key="2">
    <source>
        <dbReference type="ARBA" id="ARBA00022598"/>
    </source>
</evidence>
<dbReference type="GO" id="GO:0006412">
    <property type="term" value="P:translation"/>
    <property type="evidence" value="ECO:0007669"/>
    <property type="project" value="UniProtKB-UniRule"/>
</dbReference>
<sequence>MTEVYHFTVSAAQAALAAGDITAVALTEAYLARINATEPMIRAFLHLTPDAALAAARAADERRRKGQSLGPLDGIPIGIKDVICTDGVPTTAGSRILAGFRPPYNATVIERLLAGGAVPIGKLNCDEFAMGSSTENSAYQITTNPWDTSRVPGGSSGGSAAAVAAGQVPATLGTDTGGSIRQPAALCGISGLKPTYGRVSRYGLIAYGSSLDQIGPMAWTVADLALIMNVIAGHDPRDGTSAPIPTPDYTAALTGDLRGLRIGIPREYFVEGMEPGVEAATRAAIEALREQGATLVEVSLPHTKYALPTYYIIAPAEASANLARFDGVRYGFRAEGETMWEQIEQTRGQGFGPEVRRRIMLGTYALSAGYYDAYYRRAQQVRTLIKRDFDQVFAEVDLLATPTSPTVAFPIGQKINDPLAMYLSDVCTLPINLAGVPALVVPCGFSEGLPVGLQLIGRPFDEATLLRVGDAYQRITDWHTRRPALA</sequence>
<evidence type="ECO:0000256" key="7">
    <source>
        <dbReference type="ARBA" id="ARBA00047407"/>
    </source>
</evidence>
<dbReference type="GO" id="GO:0016740">
    <property type="term" value="F:transferase activity"/>
    <property type="evidence" value="ECO:0007669"/>
    <property type="project" value="UniProtKB-KW"/>
</dbReference>
<feature type="active site" description="Charge relay system" evidence="8">
    <location>
        <position position="155"/>
    </location>
</feature>
<keyword evidence="11" id="KW-1185">Reference proteome</keyword>
<dbReference type="OrthoDB" id="9811471at2"/>
<comment type="caution">
    <text evidence="10">The sequence shown here is derived from an EMBL/GenBank/DDBJ whole genome shotgun (WGS) entry which is preliminary data.</text>
</comment>
<feature type="active site" description="Acyl-ester intermediate" evidence="8">
    <location>
        <position position="179"/>
    </location>
</feature>
<evidence type="ECO:0000313" key="10">
    <source>
        <dbReference type="EMBL" id="OAN45310.1"/>
    </source>
</evidence>